<dbReference type="Proteomes" id="UP000516305">
    <property type="component" value="Chromosome"/>
</dbReference>
<keyword evidence="2" id="KW-0808">Transferase</keyword>
<dbReference type="SUPFAM" id="SSF55729">
    <property type="entry name" value="Acyl-CoA N-acyltransferases (Nat)"/>
    <property type="match status" value="1"/>
</dbReference>
<name>A0A7H0VFT1_9FLAO</name>
<sequence length="154" mass="17985">MDLRAVKCEVLQEAHIGDLMQIWNSEYPRQIAYSSLSEIQEYLNKLKEPRHQILVDKENRLKAWFCVFERDALPWFAMILDRDLQGLGYGRKLLSEAQFEESILNGWAVDHPHYQRADGSTYPSPIGFYLKLGFKLTGKRFDENGLSLAHILWP</sequence>
<dbReference type="InterPro" id="IPR000182">
    <property type="entry name" value="GNAT_dom"/>
</dbReference>
<dbReference type="AlphaFoldDB" id="A0A7H0VFT1"/>
<organism evidence="2 3">
    <name type="scientific">Croceimicrobium hydrocarbonivorans</name>
    <dbReference type="NCBI Taxonomy" id="2761580"/>
    <lineage>
        <taxon>Bacteria</taxon>
        <taxon>Pseudomonadati</taxon>
        <taxon>Bacteroidota</taxon>
        <taxon>Flavobacteriia</taxon>
        <taxon>Flavobacteriales</taxon>
        <taxon>Owenweeksiaceae</taxon>
        <taxon>Croceimicrobium</taxon>
    </lineage>
</organism>
<dbReference type="EMBL" id="CP060139">
    <property type="protein sequence ID" value="QNR24579.1"/>
    <property type="molecule type" value="Genomic_DNA"/>
</dbReference>
<reference evidence="2 3" key="1">
    <citation type="submission" date="2020-08" db="EMBL/GenBank/DDBJ databases">
        <title>Croceimicrobium hydrocarbonivorans gen. nov., sp. nov., a novel marine bacterium isolated from a bacterial consortium that degrades polyethylene terephthalate.</title>
        <authorList>
            <person name="Liu R."/>
        </authorList>
    </citation>
    <scope>NUCLEOTIDE SEQUENCE [LARGE SCALE GENOMIC DNA]</scope>
    <source>
        <strain evidence="2 3">A20-9</strain>
    </source>
</reference>
<dbReference type="PROSITE" id="PS51186">
    <property type="entry name" value="GNAT"/>
    <property type="match status" value="1"/>
</dbReference>
<keyword evidence="3" id="KW-1185">Reference proteome</keyword>
<proteinExistence type="predicted"/>
<evidence type="ECO:0000313" key="3">
    <source>
        <dbReference type="Proteomes" id="UP000516305"/>
    </source>
</evidence>
<dbReference type="InterPro" id="IPR016181">
    <property type="entry name" value="Acyl_CoA_acyltransferase"/>
</dbReference>
<dbReference type="Gene3D" id="3.40.630.30">
    <property type="match status" value="1"/>
</dbReference>
<protein>
    <submittedName>
        <fullName evidence="2">N-acetyltransferase</fullName>
    </submittedName>
</protein>
<dbReference type="GO" id="GO:0016747">
    <property type="term" value="F:acyltransferase activity, transferring groups other than amino-acyl groups"/>
    <property type="evidence" value="ECO:0007669"/>
    <property type="project" value="InterPro"/>
</dbReference>
<feature type="domain" description="N-acetyltransferase" evidence="1">
    <location>
        <begin position="6"/>
        <end position="154"/>
    </location>
</feature>
<dbReference type="KEGG" id="chyd:H4K34_01690"/>
<evidence type="ECO:0000313" key="2">
    <source>
        <dbReference type="EMBL" id="QNR24579.1"/>
    </source>
</evidence>
<gene>
    <name evidence="2" type="ORF">H4K34_01690</name>
</gene>
<accession>A0A7H0VFT1</accession>
<dbReference type="RefSeq" id="WP_210759106.1">
    <property type="nucleotide sequence ID" value="NZ_CP060139.1"/>
</dbReference>
<evidence type="ECO:0000259" key="1">
    <source>
        <dbReference type="PROSITE" id="PS51186"/>
    </source>
</evidence>